<dbReference type="EMBL" id="CAJNNV010000538">
    <property type="protein sequence ID" value="CAE8582936.1"/>
    <property type="molecule type" value="Genomic_DNA"/>
</dbReference>
<dbReference type="SUPFAM" id="SSF50494">
    <property type="entry name" value="Trypsin-like serine proteases"/>
    <property type="match status" value="2"/>
</dbReference>
<accession>A0A813DAQ2</accession>
<dbReference type="InterPro" id="IPR001940">
    <property type="entry name" value="Peptidase_S1C"/>
</dbReference>
<name>A0A813DAQ2_POLGL</name>
<feature type="domain" description="PDZ-like" evidence="2">
    <location>
        <begin position="289"/>
        <end position="361"/>
    </location>
</feature>
<dbReference type="Pfam" id="PF13365">
    <property type="entry name" value="Trypsin_2"/>
    <property type="match status" value="1"/>
</dbReference>
<dbReference type="PRINTS" id="PR00834">
    <property type="entry name" value="PROTEASES2C"/>
</dbReference>
<dbReference type="OrthoDB" id="415215at2759"/>
<feature type="non-terminal residue" evidence="3">
    <location>
        <position position="753"/>
    </location>
</feature>
<comment type="similarity">
    <text evidence="1">Belongs to the peptidase S1C family.</text>
</comment>
<evidence type="ECO:0000259" key="2">
    <source>
        <dbReference type="Pfam" id="PF12812"/>
    </source>
</evidence>
<feature type="non-terminal residue" evidence="3">
    <location>
        <position position="1"/>
    </location>
</feature>
<dbReference type="OMA" id="NNDEGYI"/>
<gene>
    <name evidence="3" type="ORF">PGLA1383_LOCUS1925</name>
</gene>
<dbReference type="Gene3D" id="2.40.10.120">
    <property type="match status" value="2"/>
</dbReference>
<dbReference type="PANTHER" id="PTHR46366:SF1">
    <property type="entry name" value="PDZ DOMAIN-CONTAINING PROTEIN C1685.05"/>
    <property type="match status" value="1"/>
</dbReference>
<evidence type="ECO:0000256" key="1">
    <source>
        <dbReference type="ARBA" id="ARBA00010541"/>
    </source>
</evidence>
<dbReference type="GO" id="GO:0006508">
    <property type="term" value="P:proteolysis"/>
    <property type="evidence" value="ECO:0007669"/>
    <property type="project" value="InterPro"/>
</dbReference>
<dbReference type="InterPro" id="IPR025926">
    <property type="entry name" value="PDZ-like_dom"/>
</dbReference>
<dbReference type="GO" id="GO:0004252">
    <property type="term" value="F:serine-type endopeptidase activity"/>
    <property type="evidence" value="ECO:0007669"/>
    <property type="project" value="InterPro"/>
</dbReference>
<dbReference type="InterPro" id="IPR009003">
    <property type="entry name" value="Peptidase_S1_PA"/>
</dbReference>
<proteinExistence type="inferred from homology"/>
<reference evidence="3" key="1">
    <citation type="submission" date="2021-02" db="EMBL/GenBank/DDBJ databases">
        <authorList>
            <person name="Dougan E. K."/>
            <person name="Rhodes N."/>
            <person name="Thang M."/>
            <person name="Chan C."/>
        </authorList>
    </citation>
    <scope>NUCLEOTIDE SEQUENCE</scope>
</reference>
<evidence type="ECO:0000313" key="4">
    <source>
        <dbReference type="Proteomes" id="UP000654075"/>
    </source>
</evidence>
<keyword evidence="4" id="KW-1185">Reference proteome</keyword>
<sequence>TGFVVDKERGLILTNRHITGVGPVRATAIFDRHEELEVEVVYRDPIHDFGFFRYDPSRLRLTSAAEIVLDPAGLTVGSEIRVVGNDAGEKLQILSGTIARVDRNVPEFNSVYNDENTFYAGAGAGTSGGSSGSPVLIASGRAVALNAAGTDGAASSFFLPLHRVCYSLEKLRHGLPVPRGTCMAAFLFKAFDELIKVGLQRRHEEEVRAVFADATGMLIVDSVLCEQKVLRPGDILLRLESQVCINFVQLEERLDANVGSCLAVLVSRGGLEMELQVPIVDLHALIPRSYAELGLDVVHGLGYHAARRAHLPLDSGIYLARPGYIFESLNCDWGSLIISAAGKPTPNLDAFVKAIEDIPDRQYFPVLWYDLRDFRRDRQMKTGFAKMSRAWSPLRIWHCKKGAGDGPECWESMDMPLPSSLPRIPEPPGRAAMLTGGDKLVRSLQASLVTVRFRTDQRFVTEASDTGASEGVGLLVDAERGLILTDRHSAPQSLGDIEVTLAGSATVDGEVFFIHPLHNLAFIRVDPAALAVLHKGKVPLQSARIAKGAKASIRAGEDLHFVGFDNQGNTFSAEVKVAAVYLPSGKDEFPAWTVPRFRERNLEIVVLADTPEDARGGVLCDASGQVRAFFGQFDWQGARHGEETTEAFGIPANVFSPLIEALRKTPTIQPEVPSLDIEVAAVDVATLTRGAAGSLPRDWLQAVLRRCGQQGQVARAMRVSRVLATGASEAKLKAGDVLLSVAGKTIASALDIE</sequence>
<comment type="caution">
    <text evidence="3">The sequence shown here is derived from an EMBL/GenBank/DDBJ whole genome shotgun (WGS) entry which is preliminary data.</text>
</comment>
<dbReference type="Proteomes" id="UP000654075">
    <property type="component" value="Unassembled WGS sequence"/>
</dbReference>
<dbReference type="AlphaFoldDB" id="A0A813DAQ2"/>
<organism evidence="3 4">
    <name type="scientific">Polarella glacialis</name>
    <name type="common">Dinoflagellate</name>
    <dbReference type="NCBI Taxonomy" id="89957"/>
    <lineage>
        <taxon>Eukaryota</taxon>
        <taxon>Sar</taxon>
        <taxon>Alveolata</taxon>
        <taxon>Dinophyceae</taxon>
        <taxon>Suessiales</taxon>
        <taxon>Suessiaceae</taxon>
        <taxon>Polarella</taxon>
    </lineage>
</organism>
<protein>
    <recommendedName>
        <fullName evidence="2">PDZ-like domain-containing protein</fullName>
    </recommendedName>
</protein>
<dbReference type="Pfam" id="PF12812">
    <property type="entry name" value="PDZ_1"/>
    <property type="match status" value="1"/>
</dbReference>
<evidence type="ECO:0000313" key="3">
    <source>
        <dbReference type="EMBL" id="CAE8582936.1"/>
    </source>
</evidence>
<dbReference type="PANTHER" id="PTHR46366">
    <property type="entry name" value="PRO-APOPTOTIC SERINE PROTEASE NMA111"/>
    <property type="match status" value="1"/>
</dbReference>